<comment type="caution">
    <text evidence="2">The sequence shown here is derived from an EMBL/GenBank/DDBJ whole genome shotgun (WGS) entry which is preliminary data.</text>
</comment>
<dbReference type="PANTHER" id="PTHR23339">
    <property type="entry name" value="TYROSINE SPECIFIC PROTEIN PHOSPHATASE AND DUAL SPECIFICITY PROTEIN PHOSPHATASE"/>
    <property type="match status" value="1"/>
</dbReference>
<evidence type="ECO:0000313" key="2">
    <source>
        <dbReference type="EMBL" id="MBJ7608116.1"/>
    </source>
</evidence>
<evidence type="ECO:0000259" key="1">
    <source>
        <dbReference type="PROSITE" id="PS50056"/>
    </source>
</evidence>
<name>A0A934KG79_9BACT</name>
<dbReference type="Pfam" id="PF22785">
    <property type="entry name" value="Tc-R-P"/>
    <property type="match status" value="1"/>
</dbReference>
<protein>
    <submittedName>
        <fullName evidence="2">Dual specificity protein phosphatase family protein</fullName>
    </submittedName>
</protein>
<dbReference type="InterPro" id="IPR050561">
    <property type="entry name" value="PTP"/>
</dbReference>
<dbReference type="SUPFAM" id="SSF52799">
    <property type="entry name" value="(Phosphotyrosine protein) phosphatases II"/>
    <property type="match status" value="1"/>
</dbReference>
<dbReference type="FunFam" id="3.90.190.10:FF:000157">
    <property type="entry name" value="Protein-tyrosine phosphatase"/>
    <property type="match status" value="1"/>
</dbReference>
<dbReference type="InterPro" id="IPR016130">
    <property type="entry name" value="Tyr_Pase_AS"/>
</dbReference>
<evidence type="ECO:0000313" key="3">
    <source>
        <dbReference type="Proteomes" id="UP000614410"/>
    </source>
</evidence>
<feature type="domain" description="Tyrosine specific protein phosphatases" evidence="1">
    <location>
        <begin position="110"/>
        <end position="168"/>
    </location>
</feature>
<dbReference type="PROSITE" id="PS00383">
    <property type="entry name" value="TYR_PHOSPHATASE_1"/>
    <property type="match status" value="1"/>
</dbReference>
<sequence length="191" mass="20674">MPDVPTGFIRPAGEPPALPTALAPRVFWVRAPVILAGAYPGDLSAEVRDAKFTAFRELGVTRVISLMKETELDHSGRPFDLYAPALEAWGMTVARYEIRDVTAASAAAVSAVLDDIDTALRRGAVVYVHCWGGRGRTGTIVGCWMIRHGWVAPHEAVAELSRLRSRCVDVAIPAPDTRDQVARVTGWSLGQ</sequence>
<dbReference type="InterPro" id="IPR000387">
    <property type="entry name" value="Tyr_Pase_dom"/>
</dbReference>
<reference evidence="2 3" key="1">
    <citation type="submission" date="2020-10" db="EMBL/GenBank/DDBJ databases">
        <title>Ca. Dormibacterota MAGs.</title>
        <authorList>
            <person name="Montgomery K."/>
        </authorList>
    </citation>
    <scope>NUCLEOTIDE SEQUENCE [LARGE SCALE GENOMIC DNA]</scope>
    <source>
        <strain evidence="2">Mitchell_Peninsula_5</strain>
    </source>
</reference>
<dbReference type="InterPro" id="IPR029021">
    <property type="entry name" value="Prot-tyrosine_phosphatase-like"/>
</dbReference>
<gene>
    <name evidence="2" type="ORF">JF887_01625</name>
</gene>
<dbReference type="AlphaFoldDB" id="A0A934KG79"/>
<dbReference type="EMBL" id="JAEKNN010000008">
    <property type="protein sequence ID" value="MBJ7608116.1"/>
    <property type="molecule type" value="Genomic_DNA"/>
</dbReference>
<accession>A0A934KG79</accession>
<dbReference type="Gene3D" id="3.90.190.10">
    <property type="entry name" value="Protein tyrosine phosphatase superfamily"/>
    <property type="match status" value="1"/>
</dbReference>
<dbReference type="Proteomes" id="UP000614410">
    <property type="component" value="Unassembled WGS sequence"/>
</dbReference>
<organism evidence="2 3">
    <name type="scientific">Candidatus Amunia macphersoniae</name>
    <dbReference type="NCBI Taxonomy" id="3127014"/>
    <lineage>
        <taxon>Bacteria</taxon>
        <taxon>Bacillati</taxon>
        <taxon>Candidatus Dormiibacterota</taxon>
        <taxon>Candidatus Dormibacteria</taxon>
        <taxon>Candidatus Aeolococcales</taxon>
        <taxon>Candidatus Aeolococcaceae</taxon>
        <taxon>Candidatus Amunia</taxon>
    </lineage>
</organism>
<dbReference type="PROSITE" id="PS50056">
    <property type="entry name" value="TYR_PHOSPHATASE_2"/>
    <property type="match status" value="1"/>
</dbReference>
<proteinExistence type="predicted"/>